<dbReference type="Proteomes" id="UP001632038">
    <property type="component" value="Unassembled WGS sequence"/>
</dbReference>
<feature type="domain" description="Brix" evidence="1">
    <location>
        <begin position="28"/>
        <end position="236"/>
    </location>
</feature>
<dbReference type="AlphaFoldDB" id="A0ABD3CVF7"/>
<dbReference type="PROSITE" id="PS50833">
    <property type="entry name" value="BRIX"/>
    <property type="match status" value="1"/>
</dbReference>
<organism evidence="2 3">
    <name type="scientific">Castilleja foliolosa</name>
    <dbReference type="NCBI Taxonomy" id="1961234"/>
    <lineage>
        <taxon>Eukaryota</taxon>
        <taxon>Viridiplantae</taxon>
        <taxon>Streptophyta</taxon>
        <taxon>Embryophyta</taxon>
        <taxon>Tracheophyta</taxon>
        <taxon>Spermatophyta</taxon>
        <taxon>Magnoliopsida</taxon>
        <taxon>eudicotyledons</taxon>
        <taxon>Gunneridae</taxon>
        <taxon>Pentapetalae</taxon>
        <taxon>asterids</taxon>
        <taxon>lamiids</taxon>
        <taxon>Lamiales</taxon>
        <taxon>Orobanchaceae</taxon>
        <taxon>Pedicularideae</taxon>
        <taxon>Castillejinae</taxon>
        <taxon>Castilleja</taxon>
    </lineage>
</organism>
<keyword evidence="3" id="KW-1185">Reference proteome</keyword>
<dbReference type="Pfam" id="PF04427">
    <property type="entry name" value="Brix"/>
    <property type="match status" value="1"/>
</dbReference>
<name>A0ABD3CVF7_9LAMI</name>
<comment type="caution">
    <text evidence="2">The sequence shown here is derived from an EMBL/GenBank/DDBJ whole genome shotgun (WGS) entry which is preliminary data.</text>
</comment>
<dbReference type="SMART" id="SM00879">
    <property type="entry name" value="Brix"/>
    <property type="match status" value="1"/>
</dbReference>
<sequence>MTNKRTPFVRPITRKQPTVNHVTGDKIPKSFVFCRGKLPGPLKHLEMDLRKLMLPYTALKLKEKKRNNLKYFLNVAGPMGVSHFLILSKTETAPYLRVARTPQGPTLTFKILEYALATDIARSQVRPRCPKDLFKNPPLGLAIEGRRGLRRWTPMRPDEPLDDDEVVLKKATEYGAVEIWMNERVRTAVLILCTGFVRPAKKGVEYWLIWKFEGESTLADLVQSKEFPYNVRIFLN</sequence>
<protein>
    <recommendedName>
        <fullName evidence="1">Brix domain-containing protein</fullName>
    </recommendedName>
</protein>
<dbReference type="InterPro" id="IPR045112">
    <property type="entry name" value="PPAN-like"/>
</dbReference>
<dbReference type="PANTHER" id="PTHR12661">
    <property type="entry name" value="PETER PAN-RELATED"/>
    <property type="match status" value="1"/>
</dbReference>
<dbReference type="EMBL" id="JAVIJP010000032">
    <property type="protein sequence ID" value="KAL3632552.1"/>
    <property type="molecule type" value="Genomic_DNA"/>
</dbReference>
<evidence type="ECO:0000259" key="1">
    <source>
        <dbReference type="PROSITE" id="PS50833"/>
    </source>
</evidence>
<gene>
    <name evidence="2" type="ORF">CASFOL_025536</name>
</gene>
<dbReference type="InterPro" id="IPR007109">
    <property type="entry name" value="Brix"/>
</dbReference>
<dbReference type="PANTHER" id="PTHR12661:SF5">
    <property type="entry name" value="SUPPRESSOR OF SWI4 1 HOMOLOG"/>
    <property type="match status" value="1"/>
</dbReference>
<proteinExistence type="predicted"/>
<accession>A0ABD3CVF7</accession>
<evidence type="ECO:0000313" key="3">
    <source>
        <dbReference type="Proteomes" id="UP001632038"/>
    </source>
</evidence>
<evidence type="ECO:0000313" key="2">
    <source>
        <dbReference type="EMBL" id="KAL3632552.1"/>
    </source>
</evidence>
<reference evidence="3" key="1">
    <citation type="journal article" date="2024" name="IScience">
        <title>Strigolactones Initiate the Formation of Haustorium-like Structures in Castilleja.</title>
        <authorList>
            <person name="Buerger M."/>
            <person name="Peterson D."/>
            <person name="Chory J."/>
        </authorList>
    </citation>
    <scope>NUCLEOTIDE SEQUENCE [LARGE SCALE GENOMIC DNA]</scope>
</reference>